<evidence type="ECO:0000313" key="5">
    <source>
        <dbReference type="Proteomes" id="UP000604737"/>
    </source>
</evidence>
<keyword evidence="5" id="KW-1185">Reference proteome</keyword>
<dbReference type="InterPro" id="IPR045851">
    <property type="entry name" value="AMP-bd_C_sf"/>
</dbReference>
<organism evidence="4 5">
    <name type="scientific">Jeongeupia chitinilytica</name>
    <dbReference type="NCBI Taxonomy" id="1041641"/>
    <lineage>
        <taxon>Bacteria</taxon>
        <taxon>Pseudomonadati</taxon>
        <taxon>Pseudomonadota</taxon>
        <taxon>Betaproteobacteria</taxon>
        <taxon>Neisseriales</taxon>
        <taxon>Chitinibacteraceae</taxon>
        <taxon>Jeongeupia</taxon>
    </lineage>
</organism>
<dbReference type="InterPro" id="IPR000873">
    <property type="entry name" value="AMP-dep_synth/lig_dom"/>
</dbReference>
<dbReference type="Pfam" id="PF00501">
    <property type="entry name" value="AMP-binding"/>
    <property type="match status" value="1"/>
</dbReference>
<sequence>MPDSWANPWPLGDHATGPAVVAWRGETPVLRETLLADVTAAAHAVAALDVPDVAVFDTDSYRFAVWLLAAWQVGLAVTVPGDALPATRAALPQPWVGDVAGAALSDWVAAAPDERTPPTPSAPSVRAIGTPSLQVFTSGSTGQPSAIAKTLVQLRNETDALEAAFGHTLPADARIVATVPHQHLYGLLFRVLWPLAAGRAFDCDTLAYPESVWSLPAGRTLALVASPAILKRIPTVPDRGPVAARFAAVFSSGGPLPAEANLAARALLGTRITEVYGSSETGGIAHRHDPQDAWTPQPGVELALDDGGLLQVRSPFLATAGWLTTSDRVTFDGGRFTLLGRADRIVKVEEKRISLSRIEQLLGACNEVDTARTLLLSRQRDEVAAVVVLSAAGREALARDGKAPLDKRLRDALAGDIERVGLPRRWRYVAELPHNGMGKTPEALLAALFAPPTEPEIVTATVDTTGVTLILKIDARLAHFDGHFDAAPVLPGVAQVDWAVRYGRRHFPIDGGFTGMRALKFQRIVQPGMTLTLTLGWDAAKRQLAFAYTSGAGAHSSGKLVFDGMPGGAGE</sequence>
<evidence type="ECO:0000256" key="1">
    <source>
        <dbReference type="ARBA" id="ARBA00006432"/>
    </source>
</evidence>
<dbReference type="Gene3D" id="3.10.129.10">
    <property type="entry name" value="Hotdog Thioesterase"/>
    <property type="match status" value="1"/>
</dbReference>
<dbReference type="SUPFAM" id="SSF54637">
    <property type="entry name" value="Thioesterase/thiol ester dehydrase-isomerase"/>
    <property type="match status" value="1"/>
</dbReference>
<dbReference type="Proteomes" id="UP000604737">
    <property type="component" value="Unassembled WGS sequence"/>
</dbReference>
<dbReference type="PANTHER" id="PTHR43201:SF8">
    <property type="entry name" value="ACYL-COA SYNTHETASE FAMILY MEMBER 3"/>
    <property type="match status" value="1"/>
</dbReference>
<accession>A0ABQ3H547</accession>
<reference evidence="5" key="1">
    <citation type="journal article" date="2019" name="Int. J. Syst. Evol. Microbiol.">
        <title>The Global Catalogue of Microorganisms (GCM) 10K type strain sequencing project: providing services to taxonomists for standard genome sequencing and annotation.</title>
        <authorList>
            <consortium name="The Broad Institute Genomics Platform"/>
            <consortium name="The Broad Institute Genome Sequencing Center for Infectious Disease"/>
            <person name="Wu L."/>
            <person name="Ma J."/>
        </authorList>
    </citation>
    <scope>NUCLEOTIDE SEQUENCE [LARGE SCALE GENOMIC DNA]</scope>
    <source>
        <strain evidence="5">KCTC 23701</strain>
    </source>
</reference>
<feature type="domain" description="ApeI dehydratase-like" evidence="3">
    <location>
        <begin position="463"/>
        <end position="559"/>
    </location>
</feature>
<evidence type="ECO:0000259" key="3">
    <source>
        <dbReference type="Pfam" id="PF22818"/>
    </source>
</evidence>
<dbReference type="PANTHER" id="PTHR43201">
    <property type="entry name" value="ACYL-COA SYNTHETASE"/>
    <property type="match status" value="1"/>
</dbReference>
<dbReference type="Pfam" id="PF22818">
    <property type="entry name" value="ApeI-like"/>
    <property type="match status" value="1"/>
</dbReference>
<dbReference type="InterPro" id="IPR029069">
    <property type="entry name" value="HotDog_dom_sf"/>
</dbReference>
<dbReference type="EMBL" id="BMYO01000011">
    <property type="protein sequence ID" value="GHD69009.1"/>
    <property type="molecule type" value="Genomic_DNA"/>
</dbReference>
<dbReference type="SUPFAM" id="SSF56801">
    <property type="entry name" value="Acetyl-CoA synthetase-like"/>
    <property type="match status" value="1"/>
</dbReference>
<gene>
    <name evidence="4" type="ORF">GCM10007350_35070</name>
</gene>
<name>A0ABQ3H547_9NEIS</name>
<dbReference type="InterPro" id="IPR054545">
    <property type="entry name" value="ApeI-like"/>
</dbReference>
<comment type="caution">
    <text evidence="4">The sequence shown here is derived from an EMBL/GenBank/DDBJ whole genome shotgun (WGS) entry which is preliminary data.</text>
</comment>
<feature type="domain" description="AMP-dependent synthetase/ligase" evidence="2">
    <location>
        <begin position="120"/>
        <end position="297"/>
    </location>
</feature>
<dbReference type="Gene3D" id="3.30.300.30">
    <property type="match status" value="1"/>
</dbReference>
<dbReference type="InterPro" id="IPR042099">
    <property type="entry name" value="ANL_N_sf"/>
</dbReference>
<evidence type="ECO:0000313" key="4">
    <source>
        <dbReference type="EMBL" id="GHD69009.1"/>
    </source>
</evidence>
<dbReference type="Gene3D" id="3.40.50.12780">
    <property type="entry name" value="N-terminal domain of ligase-like"/>
    <property type="match status" value="1"/>
</dbReference>
<comment type="similarity">
    <text evidence="1">Belongs to the ATP-dependent AMP-binding enzyme family.</text>
</comment>
<dbReference type="RefSeq" id="WP_189462259.1">
    <property type="nucleotide sequence ID" value="NZ_BMYO01000011.1"/>
</dbReference>
<evidence type="ECO:0000259" key="2">
    <source>
        <dbReference type="Pfam" id="PF00501"/>
    </source>
</evidence>
<proteinExistence type="inferred from homology"/>
<protein>
    <submittedName>
        <fullName evidence="4">AMP-binding protein</fullName>
    </submittedName>
</protein>